<evidence type="ECO:0000313" key="3">
    <source>
        <dbReference type="EMBL" id="TDG12906.1"/>
    </source>
</evidence>
<reference evidence="3 4" key="1">
    <citation type="submission" date="2019-03" db="EMBL/GenBank/DDBJ databases">
        <title>Seongchinamella monodicae gen. nov., sp. nov., a novel member of the Gammaproteobacteria isolated from a tidal mudflat of beach.</title>
        <authorList>
            <person name="Yang H.G."/>
            <person name="Kang J.W."/>
            <person name="Lee S.D."/>
        </authorList>
    </citation>
    <scope>NUCLEOTIDE SEQUENCE [LARGE SCALE GENOMIC DNA]</scope>
    <source>
        <strain evidence="3 4">GH4-78</strain>
    </source>
</reference>
<feature type="signal peptide" evidence="2">
    <location>
        <begin position="1"/>
        <end position="40"/>
    </location>
</feature>
<keyword evidence="2" id="KW-0732">Signal</keyword>
<keyword evidence="4" id="KW-1185">Reference proteome</keyword>
<protein>
    <recommendedName>
        <fullName evidence="5">DUF11 domain-containing protein</fullName>
    </recommendedName>
</protein>
<dbReference type="AlphaFoldDB" id="A0A4R5LR48"/>
<feature type="transmembrane region" description="Helical" evidence="1">
    <location>
        <begin position="1060"/>
        <end position="1079"/>
    </location>
</feature>
<gene>
    <name evidence="3" type="ORF">E2F43_15230</name>
</gene>
<sequence>MLQQERPLATKTIRLPLISAIATLALTTAASVLTWPDAHAGACPSAPEQGNLCTARDFIVSSAIVDGPSECTAGETIAVTVRVGLTSTANQRYDIGIFSGDHGEPVFGGASCSLDALVPLEPPFDGDSGFGGYRDLDGDACGDVSETDGEIFRDVALDKVLCQDNDGDGQVDISGLVTWSSNASQDVCSDPTDPVQFFPTSSSKCILNPDFNLPIIVEPPPSLRVFKLAFPGNLPAPGGNVLFVLDLDNNSTGTDPITVSSLVDDVHGDVTRVQGTVSQTNCSVPQLLVPGASYTCEFVAEVTGPPDYVEVDTITVTGTDDEGEIVTATGQARVIIGDEPASILVGKSVTPTVVREPGEVVTYSVLVANESDTESVEITTLDDDLYGSLSGVGNCPLLPFSLAPGEIMRCKFLELVSGNAGDPPVVDVITADGPGIDFKTDDAAVSIADVAASIEVSKTAIPRSLPEPGGTFTYELQVQNTSPVDTVTIDAIADTPYGDLDGQGSCAVGQTLAPAEIYSCSFTREFLGPPGAFQSNVISVTGTDADGGREFDYDFATVFIEDVPSSLAVTKTPNRAEQIAGGPVVYTVSVENTSAADTITLNGMQDTPYGDITTVGGAITATTCALTPAIVLPPAGNYTCQFTATVTGALGEGVTDTVSVSGIDNATNIVIGADSATVTIVDNSQPPPPLAVIVTKVALPSAVPVDAVPADVTYLFRVANPNGFDIQITDLADDIYDIRGNAPAKLPVTTLRDCPLPFLLAAGQSRVCIFSGAVDGSEGDVVTDVITVFACAPPACAETVTDSDDASVTITPGASSLALLKTADPVTVQSPGGPVTFTVEAINTSPSAQITITSLVDDIYGDITAVAGDITSTNCANGQVLAPSGGRYSCSFSANVTGVAGTEVVDTVTASGEATGGYPVQGADSATVEILGLLPRVEMTKTADPVAVRAPGGTVTFTAEVLNTSATETLTMTSLVDDVYGDLNGQGNCATPQVIAAAATYRCEFPGVVSGDNASLHRDTIAMAGSDESGDPVADSDWAVVLVLPFGIGGEPIPVPVNPLWLAIAASAGGIGLGLLALWRRQRRKQSS</sequence>
<dbReference type="RefSeq" id="WP_133214139.1">
    <property type="nucleotide sequence ID" value="NZ_SMSE01000003.1"/>
</dbReference>
<evidence type="ECO:0000313" key="4">
    <source>
        <dbReference type="Proteomes" id="UP000295554"/>
    </source>
</evidence>
<proteinExistence type="predicted"/>
<name>A0A4R5LR48_9GAMM</name>
<evidence type="ECO:0008006" key="5">
    <source>
        <dbReference type="Google" id="ProtNLM"/>
    </source>
</evidence>
<accession>A0A4R5LR48</accession>
<feature type="chain" id="PRO_5020791687" description="DUF11 domain-containing protein" evidence="2">
    <location>
        <begin position="41"/>
        <end position="1088"/>
    </location>
</feature>
<keyword evidence="1" id="KW-1133">Transmembrane helix</keyword>
<organism evidence="3 4">
    <name type="scientific">Seongchinamella unica</name>
    <dbReference type="NCBI Taxonomy" id="2547392"/>
    <lineage>
        <taxon>Bacteria</taxon>
        <taxon>Pseudomonadati</taxon>
        <taxon>Pseudomonadota</taxon>
        <taxon>Gammaproteobacteria</taxon>
        <taxon>Cellvibrionales</taxon>
        <taxon>Halieaceae</taxon>
        <taxon>Seongchinamella</taxon>
    </lineage>
</organism>
<keyword evidence="1" id="KW-0812">Transmembrane</keyword>
<dbReference type="OrthoDB" id="5727191at2"/>
<evidence type="ECO:0000256" key="2">
    <source>
        <dbReference type="SAM" id="SignalP"/>
    </source>
</evidence>
<dbReference type="Proteomes" id="UP000295554">
    <property type="component" value="Unassembled WGS sequence"/>
</dbReference>
<dbReference type="EMBL" id="SMSE01000003">
    <property type="protein sequence ID" value="TDG12906.1"/>
    <property type="molecule type" value="Genomic_DNA"/>
</dbReference>
<comment type="caution">
    <text evidence="3">The sequence shown here is derived from an EMBL/GenBank/DDBJ whole genome shotgun (WGS) entry which is preliminary data.</text>
</comment>
<evidence type="ECO:0000256" key="1">
    <source>
        <dbReference type="SAM" id="Phobius"/>
    </source>
</evidence>
<keyword evidence="1" id="KW-0472">Membrane</keyword>